<dbReference type="CDD" id="cd19411">
    <property type="entry name" value="MCP2201-like_sensor"/>
    <property type="match status" value="1"/>
</dbReference>
<dbReference type="Pfam" id="PF00015">
    <property type="entry name" value="MCPsignal"/>
    <property type="match status" value="1"/>
</dbReference>
<keyword evidence="3 5" id="KW-0807">Transducer</keyword>
<dbReference type="FunFam" id="1.10.287.950:FF:000001">
    <property type="entry name" value="Methyl-accepting chemotaxis sensory transducer"/>
    <property type="match status" value="1"/>
</dbReference>
<dbReference type="PANTHER" id="PTHR32089:SF120">
    <property type="entry name" value="METHYL-ACCEPTING CHEMOTAXIS PROTEIN TLPQ"/>
    <property type="match status" value="1"/>
</dbReference>
<evidence type="ECO:0000256" key="5">
    <source>
        <dbReference type="PROSITE-ProRule" id="PRU00284"/>
    </source>
</evidence>
<organism evidence="10 11">
    <name type="scientific">Aeromonas diversa CDC 2478-85</name>
    <dbReference type="NCBI Taxonomy" id="1268237"/>
    <lineage>
        <taxon>Bacteria</taxon>
        <taxon>Pseudomonadati</taxon>
        <taxon>Pseudomonadota</taxon>
        <taxon>Gammaproteobacteria</taxon>
        <taxon>Aeromonadales</taxon>
        <taxon>Aeromonadaceae</taxon>
        <taxon>Aeromonas</taxon>
    </lineage>
</organism>
<dbReference type="AlphaFoldDB" id="N9U1J6"/>
<dbReference type="PRINTS" id="PR00260">
    <property type="entry name" value="CHEMTRNSDUCR"/>
</dbReference>
<evidence type="ECO:0000256" key="6">
    <source>
        <dbReference type="SAM" id="Phobius"/>
    </source>
</evidence>
<dbReference type="InterPro" id="IPR003660">
    <property type="entry name" value="HAMP_dom"/>
</dbReference>
<dbReference type="Gene3D" id="1.10.287.950">
    <property type="entry name" value="Methyl-accepting chemotaxis protein"/>
    <property type="match status" value="1"/>
</dbReference>
<dbReference type="PROSITE" id="PS50111">
    <property type="entry name" value="CHEMOTAXIS_TRANSDUC_2"/>
    <property type="match status" value="1"/>
</dbReference>
<comment type="caution">
    <text evidence="10">The sequence shown here is derived from an EMBL/GenBank/DDBJ whole genome shotgun (WGS) entry which is preliminary data.</text>
</comment>
<proteinExistence type="inferred from homology"/>
<dbReference type="EMBL" id="APVG01000020">
    <property type="protein sequence ID" value="ENY72180.1"/>
    <property type="molecule type" value="Genomic_DNA"/>
</dbReference>
<feature type="domain" description="Methyl-accepting transducer" evidence="7">
    <location>
        <begin position="241"/>
        <end position="477"/>
    </location>
</feature>
<dbReference type="CDD" id="cd06225">
    <property type="entry name" value="HAMP"/>
    <property type="match status" value="1"/>
</dbReference>
<dbReference type="PROSITE" id="PS50192">
    <property type="entry name" value="T_SNARE"/>
    <property type="match status" value="1"/>
</dbReference>
<dbReference type="Pfam" id="PF12729">
    <property type="entry name" value="4HB_MCP_1"/>
    <property type="match status" value="1"/>
</dbReference>
<dbReference type="SMART" id="SM00304">
    <property type="entry name" value="HAMP"/>
    <property type="match status" value="1"/>
</dbReference>
<dbReference type="InterPro" id="IPR000727">
    <property type="entry name" value="T_SNARE_dom"/>
</dbReference>
<evidence type="ECO:0000256" key="3">
    <source>
        <dbReference type="ARBA" id="ARBA00023224"/>
    </source>
</evidence>
<dbReference type="InterPro" id="IPR004090">
    <property type="entry name" value="Chemotax_Me-accpt_rcpt"/>
</dbReference>
<dbReference type="GO" id="GO:0005886">
    <property type="term" value="C:plasma membrane"/>
    <property type="evidence" value="ECO:0007669"/>
    <property type="project" value="UniProtKB-SubCell"/>
</dbReference>
<dbReference type="PANTHER" id="PTHR32089">
    <property type="entry name" value="METHYL-ACCEPTING CHEMOTAXIS PROTEIN MCPB"/>
    <property type="match status" value="1"/>
</dbReference>
<keyword evidence="6" id="KW-1133">Transmembrane helix</keyword>
<dbReference type="GO" id="GO:0004888">
    <property type="term" value="F:transmembrane signaling receptor activity"/>
    <property type="evidence" value="ECO:0007669"/>
    <property type="project" value="InterPro"/>
</dbReference>
<dbReference type="PROSITE" id="PS50885">
    <property type="entry name" value="HAMP"/>
    <property type="match status" value="1"/>
</dbReference>
<feature type="domain" description="T-SNARE coiled-coil homology" evidence="8">
    <location>
        <begin position="428"/>
        <end position="477"/>
    </location>
</feature>
<comment type="similarity">
    <text evidence="4">Belongs to the methyl-accepting chemotaxis (MCP) protein family.</text>
</comment>
<evidence type="ECO:0000313" key="10">
    <source>
        <dbReference type="EMBL" id="ENY72180.1"/>
    </source>
</evidence>
<protein>
    <submittedName>
        <fullName evidence="10">Methyl-accepting chemotaxis protein</fullName>
    </submittedName>
</protein>
<dbReference type="InterPro" id="IPR024478">
    <property type="entry name" value="HlyB_4HB_MCP"/>
</dbReference>
<feature type="transmembrane region" description="Helical" evidence="6">
    <location>
        <begin position="153"/>
        <end position="175"/>
    </location>
</feature>
<dbReference type="PATRIC" id="fig|1268237.3.peg.1837"/>
<dbReference type="SUPFAM" id="SSF58104">
    <property type="entry name" value="Methyl-accepting chemotaxis protein (MCP) signaling domain"/>
    <property type="match status" value="1"/>
</dbReference>
<gene>
    <name evidence="10" type="ORF">G114_09319</name>
</gene>
<keyword evidence="11" id="KW-1185">Reference proteome</keyword>
<keyword evidence="6" id="KW-0812">Transmembrane</keyword>
<evidence type="ECO:0000256" key="1">
    <source>
        <dbReference type="ARBA" id="ARBA00004429"/>
    </source>
</evidence>
<reference evidence="10 11" key="1">
    <citation type="journal article" date="2013" name="Genome Announc.">
        <title>Draft Genome Sequence of the Aeromonas diversa Type Strain.</title>
        <authorList>
            <person name="Farfan M."/>
            <person name="Spataro N."/>
            <person name="Sanglas A."/>
            <person name="Albarral V."/>
            <person name="Loren J.G."/>
            <person name="Bosch E."/>
            <person name="Fuste M.C."/>
        </authorList>
    </citation>
    <scope>NUCLEOTIDE SEQUENCE [LARGE SCALE GENOMIC DNA]</scope>
    <source>
        <strain evidence="10 11">2478-85</strain>
    </source>
</reference>
<dbReference type="eggNOG" id="COG0840">
    <property type="taxonomic scope" value="Bacteria"/>
</dbReference>
<evidence type="ECO:0000259" key="7">
    <source>
        <dbReference type="PROSITE" id="PS50111"/>
    </source>
</evidence>
<keyword evidence="6" id="KW-0472">Membrane</keyword>
<feature type="domain" description="HAMP" evidence="9">
    <location>
        <begin position="177"/>
        <end position="236"/>
    </location>
</feature>
<evidence type="ECO:0000259" key="9">
    <source>
        <dbReference type="PROSITE" id="PS50885"/>
    </source>
</evidence>
<sequence length="514" mass="56175">MNHWALDLSDAVLPSLDLAAAMNATATELRRYEIGYLLALDNPARRQSYQQIIDKQAGVMQGLQDRYTSVLFDDEERRLFRRVQDSWQAYLAFHHRVWGLIDKEDRERVATVLLEEGYPLFSDLRDALDQLVARNHQYAREGRQSIVESHSQALSSLAVATLLGAGLVILLATLLTRQIRNPVQMLTRQATQVADGRLGHSELDDWLAQDRLGHDELGQLARAIARMKSGLGDLVSEISSSVTQLGGAVEEVSAISEQASQGMRQQQQEITQVATAMEQMHSAVQEVARNTTSAAEVAHQALDASRQGGEVVAGAISRITRVATEIEQAGEVVSRLEAESDNISQVLDVIRNIADQTNLLALNAAIEAARAGEQGRGFAVVADEVRTLASRTQASTAEINQMIERLQESAAAATCAMTQSRAGMLETVTLAREADQQLSQIRGSVGTIHQMNTQIASATEEQHLVTADLSRNIESINTVSSENAQGAQHTAQASHELAQLAQHLQQRISRFTLA</sequence>
<evidence type="ECO:0000313" key="11">
    <source>
        <dbReference type="Proteomes" id="UP000023775"/>
    </source>
</evidence>
<dbReference type="GO" id="GO:0007165">
    <property type="term" value="P:signal transduction"/>
    <property type="evidence" value="ECO:0007669"/>
    <property type="project" value="UniProtKB-KW"/>
</dbReference>
<dbReference type="GO" id="GO:0006935">
    <property type="term" value="P:chemotaxis"/>
    <property type="evidence" value="ECO:0007669"/>
    <property type="project" value="InterPro"/>
</dbReference>
<evidence type="ECO:0000256" key="2">
    <source>
        <dbReference type="ARBA" id="ARBA00022519"/>
    </source>
</evidence>
<comment type="subcellular location">
    <subcellularLocation>
        <location evidence="1">Cell inner membrane</location>
        <topology evidence="1">Multi-pass membrane protein</topology>
    </subcellularLocation>
</comment>
<keyword evidence="2" id="KW-0997">Cell inner membrane</keyword>
<name>N9U1J6_9GAMM</name>
<accession>N9U1J6</accession>
<dbReference type="SMART" id="SM00283">
    <property type="entry name" value="MA"/>
    <property type="match status" value="1"/>
</dbReference>
<dbReference type="InterPro" id="IPR047347">
    <property type="entry name" value="YvaQ-like_sensor"/>
</dbReference>
<dbReference type="Pfam" id="PF00672">
    <property type="entry name" value="HAMP"/>
    <property type="match status" value="1"/>
</dbReference>
<dbReference type="Proteomes" id="UP000023775">
    <property type="component" value="Unassembled WGS sequence"/>
</dbReference>
<evidence type="ECO:0000259" key="8">
    <source>
        <dbReference type="PROSITE" id="PS50192"/>
    </source>
</evidence>
<dbReference type="InterPro" id="IPR004089">
    <property type="entry name" value="MCPsignal_dom"/>
</dbReference>
<keyword evidence="2" id="KW-1003">Cell membrane</keyword>
<dbReference type="CDD" id="cd11386">
    <property type="entry name" value="MCP_signal"/>
    <property type="match status" value="1"/>
</dbReference>
<evidence type="ECO:0000256" key="4">
    <source>
        <dbReference type="ARBA" id="ARBA00029447"/>
    </source>
</evidence>